<evidence type="ECO:0000313" key="6">
    <source>
        <dbReference type="EMBL" id="APG64940.1"/>
    </source>
</evidence>
<organism evidence="6 7">
    <name type="scientific">Tenacibaculum todarodis</name>
    <dbReference type="NCBI Taxonomy" id="1850252"/>
    <lineage>
        <taxon>Bacteria</taxon>
        <taxon>Pseudomonadati</taxon>
        <taxon>Bacteroidota</taxon>
        <taxon>Flavobacteriia</taxon>
        <taxon>Flavobacteriales</taxon>
        <taxon>Flavobacteriaceae</taxon>
        <taxon>Tenacibaculum</taxon>
    </lineage>
</organism>
<dbReference type="Proteomes" id="UP000181898">
    <property type="component" value="Chromosome"/>
</dbReference>
<gene>
    <name evidence="6" type="ORF">LPB136_06020</name>
</gene>
<feature type="domain" description="Translocation and assembly module TamB C-terminal" evidence="5">
    <location>
        <begin position="995"/>
        <end position="1419"/>
    </location>
</feature>
<protein>
    <submittedName>
        <fullName evidence="6">DUF490 domain-containing protein</fullName>
    </submittedName>
</protein>
<keyword evidence="2" id="KW-0812">Transmembrane</keyword>
<dbReference type="Pfam" id="PF04357">
    <property type="entry name" value="TamB"/>
    <property type="match status" value="1"/>
</dbReference>
<keyword evidence="7" id="KW-1185">Reference proteome</keyword>
<evidence type="ECO:0000313" key="7">
    <source>
        <dbReference type="Proteomes" id="UP000181898"/>
    </source>
</evidence>
<dbReference type="KEGG" id="ten:LPB136_06020"/>
<sequence>MLVLSIPAVQTRLAKIATDTINEDFGTNIVVKKLDLSFLGSVQLKNVEIRDHHKDTLIFVDKLSTSILNAKRILDNNVNLADVSLSGVHFYMKTYKDEIDDSMTVFLNKFEDNEPRDSTSTPFILRTDNIYVDNLTYKLIDENKKEPVQFSATNAGGNLQDFFLEGPNISTKIRGLYLVENRGVKVTNLTTDFLYTPKQMKFVNTTLQTDNDSHLKAEIEFNYDRKDFRYFTDKVKIKADFDKSKLSARDLHKFYGEIRGNETLFFTGKINGTINNFSANKVNLYSNSGLKIIGDMAFVNALNTQRGFIFDGDLDNVTANYQKLKNLLPNVLGKTLPSDFEKLGTFTLSGLVRVTPDQMNATLNVDSEIGTLNSDLQLSNIDNIDNAAYSGEVEFRNFDVGIFANDSILGKISLKADVQGEGFTIENINTTIIGTVSELEFNNYTYKDLDVNGQFQNKKFDGILNTNDKNLKMKFEGLADLSKEVYEFDFKAAIDNLDLQKTNLFTRDSISVIKGEISIDVDGNTLDDIIGKATFKDMVYTNQKKAYPFKEFNLESSIKDSIKSIKIDSKDIVEGELTGKFTFDQLLPMAQNALGSVYTNYNPYPVKPNQFIDFDFKIYNQIVDIFLPQVSVAKNTHIKGKIKSDQNSLRLTFSSPKIDAYDVVVDKVLLRMDNKNPLYNTHFTADNINTKYYNVNKLNLLNRTVNDTLYFKSIFKGGKENSEQFNLDFFYTINQNRKSVVGIQKSTFNYREFDWVINPQDNKSNKVTFDIKNNEFTFSPFLLISDEQKINFEGALKGDNYKDLQASFTKVNLASFLPPIDSLALKGELSGVLDFTQKNGVYSPKGSLAINNFSINDFEQGDLALQVEGENSLEKYAVNLSLENENSKSIAATGKIDFSNKRPELDLNVFLKEYQIAAFSPLGEEVLSKLRGSVSGDFTAKGFLGNPDFEGVLNFKDAGLAFPYLNVDFDLKGNTSVRLKDQSFVLSSILLEDTKHKTQGTLNGSITHQNFKQWFLNLDIDTNNLLILDTQEKEEVQYYGTGFLDGDAKIRGLTSNLTIDVNGKTNPGTVFVIPLSDIKTIDNYKLIHFKSEEKNNTEELSIDDIKGLNLNINLDVTKDAVAQVVIDKASGSDLKGSGTGNLDIRINTRGKFNMFGDFEIDNGVYNFKYGGIINKPFVVQKGGTISWNGNPYEAELDLTAVFRTKANPANLLDNVYSNRKIDIDLYTKITGGLFSSQQEFDIKIPSANSTIASELEFKLNENDVDTKLKHFTFLLAFGTFYNEENIGNSAANGLTGTASEVIGSLLSSVLNSKDGKFQVGLGYTQGDRSNLNDINIDDQVDVSVSTRLSDRVIVNGKVGIPVGANTQTSVAGDVNVEVLLNEEGNFRGKAFNRQNEIQYSALEEEGYTQGIGLSYQVNFNTLSELLQKIGLKKKDTVKKVVKKDSILTPRKKLINFK</sequence>
<keyword evidence="4" id="KW-0472">Membrane</keyword>
<evidence type="ECO:0000256" key="4">
    <source>
        <dbReference type="ARBA" id="ARBA00023136"/>
    </source>
</evidence>
<dbReference type="RefSeq" id="WP_072555265.1">
    <property type="nucleotide sequence ID" value="NZ_CP018155.1"/>
</dbReference>
<dbReference type="OrthoDB" id="680700at2"/>
<dbReference type="STRING" id="1850252.LPB136_06020"/>
<dbReference type="EMBL" id="CP018155">
    <property type="protein sequence ID" value="APG64940.1"/>
    <property type="molecule type" value="Genomic_DNA"/>
</dbReference>
<evidence type="ECO:0000256" key="2">
    <source>
        <dbReference type="ARBA" id="ARBA00022692"/>
    </source>
</evidence>
<dbReference type="GO" id="GO:0005886">
    <property type="term" value="C:plasma membrane"/>
    <property type="evidence" value="ECO:0007669"/>
    <property type="project" value="InterPro"/>
</dbReference>
<dbReference type="GO" id="GO:0009306">
    <property type="term" value="P:protein secretion"/>
    <property type="evidence" value="ECO:0007669"/>
    <property type="project" value="InterPro"/>
</dbReference>
<dbReference type="InterPro" id="IPR007452">
    <property type="entry name" value="TamB_C"/>
</dbReference>
<name>A0A1L3JIH7_9FLAO</name>
<accession>A0A1L3JIH7</accession>
<evidence type="ECO:0000259" key="5">
    <source>
        <dbReference type="Pfam" id="PF04357"/>
    </source>
</evidence>
<reference evidence="6 7" key="1">
    <citation type="submission" date="2016-11" db="EMBL/GenBank/DDBJ databases">
        <title>Tenacibaculum sp. LPB0136, isolated from marine environment.</title>
        <authorList>
            <person name="Kim E."/>
            <person name="Yi H."/>
        </authorList>
    </citation>
    <scope>NUCLEOTIDE SEQUENCE [LARGE SCALE GENOMIC DNA]</scope>
    <source>
        <strain evidence="6 7">LPB0136</strain>
    </source>
</reference>
<evidence type="ECO:0000256" key="3">
    <source>
        <dbReference type="ARBA" id="ARBA00022989"/>
    </source>
</evidence>
<evidence type="ECO:0000256" key="1">
    <source>
        <dbReference type="ARBA" id="ARBA00004167"/>
    </source>
</evidence>
<keyword evidence="3" id="KW-1133">Transmembrane helix</keyword>
<comment type="subcellular location">
    <subcellularLocation>
        <location evidence="1">Membrane</location>
        <topology evidence="1">Single-pass membrane protein</topology>
    </subcellularLocation>
</comment>
<proteinExistence type="predicted"/>